<dbReference type="SUPFAM" id="SSF54506">
    <property type="entry name" value="Diaminopimelate epimerase-like"/>
    <property type="match status" value="1"/>
</dbReference>
<dbReference type="PANTHER" id="PTHR13774:SF39">
    <property type="entry name" value="BIOSYNTHESIS PROTEIN, PUTATIVE-RELATED"/>
    <property type="match status" value="1"/>
</dbReference>
<sequence>METEVILVRSFTANGRGGNPAGVVVNAPQLSQAQKLKIAQIVGYSETAFVTVDNEVDWQVSFFTTTGEVDFCGHATLAAFSVLYQKGLITTGKYIQRTRAGLLPVVVTSDGQVVMEQQLPQFLGSFHAREVSALIGIDAGVIESTQLPVEAISTGLPDMIIPVPFGYLDRIQPNQSLIADFCQKYELVGLHVYELYPPESELTASCRNFAPLYGIPEESATGSSSGALACYLSKYLPDESTSRERRDYVFEQGRAMQCTSKITASVTFQNSEIVKVEVGGQAHETGLRHITV</sequence>
<evidence type="ECO:0000256" key="3">
    <source>
        <dbReference type="PIRSR" id="PIRSR016184-1"/>
    </source>
</evidence>
<dbReference type="Pfam" id="PF02567">
    <property type="entry name" value="PhzC-PhzF"/>
    <property type="match status" value="1"/>
</dbReference>
<dbReference type="GO" id="GO:0016853">
    <property type="term" value="F:isomerase activity"/>
    <property type="evidence" value="ECO:0007669"/>
    <property type="project" value="UniProtKB-KW"/>
</dbReference>
<evidence type="ECO:0000313" key="5">
    <source>
        <dbReference type="Proteomes" id="UP000184600"/>
    </source>
</evidence>
<dbReference type="STRING" id="1117707.VQ7734_02323"/>
<dbReference type="NCBIfam" id="TIGR00654">
    <property type="entry name" value="PhzF_family"/>
    <property type="match status" value="1"/>
</dbReference>
<dbReference type="AlphaFoldDB" id="A0A1M7YV95"/>
<dbReference type="OrthoDB" id="9788221at2"/>
<evidence type="ECO:0000313" key="4">
    <source>
        <dbReference type="EMBL" id="SHO56554.1"/>
    </source>
</evidence>
<evidence type="ECO:0000256" key="1">
    <source>
        <dbReference type="ARBA" id="ARBA00008270"/>
    </source>
</evidence>
<dbReference type="PANTHER" id="PTHR13774">
    <property type="entry name" value="PHENAZINE BIOSYNTHESIS PROTEIN"/>
    <property type="match status" value="1"/>
</dbReference>
<name>A0A1M7YV95_9VIBR</name>
<dbReference type="InterPro" id="IPR003719">
    <property type="entry name" value="Phenazine_PhzF-like"/>
</dbReference>
<evidence type="ECO:0000256" key="2">
    <source>
        <dbReference type="ARBA" id="ARBA00023235"/>
    </source>
</evidence>
<feature type="active site" evidence="3">
    <location>
        <position position="46"/>
    </location>
</feature>
<protein>
    <submittedName>
        <fullName evidence="4">Putative isomerase YddE</fullName>
        <ecNumber evidence="4">5.1.-.-</ecNumber>
    </submittedName>
</protein>
<dbReference type="Gene3D" id="3.10.310.10">
    <property type="entry name" value="Diaminopimelate Epimerase, Chain A, domain 1"/>
    <property type="match status" value="2"/>
</dbReference>
<keyword evidence="2 4" id="KW-0413">Isomerase</keyword>
<dbReference type="RefSeq" id="WP_073582632.1">
    <property type="nucleotide sequence ID" value="NZ_AP024897.1"/>
</dbReference>
<gene>
    <name evidence="4" type="primary">yddE_2</name>
    <name evidence="4" type="ORF">VQ7734_02323</name>
</gene>
<dbReference type="GO" id="GO:0005737">
    <property type="term" value="C:cytoplasm"/>
    <property type="evidence" value="ECO:0007669"/>
    <property type="project" value="TreeGrafter"/>
</dbReference>
<dbReference type="EC" id="5.1.-.-" evidence="4"/>
<dbReference type="Proteomes" id="UP000184600">
    <property type="component" value="Unassembled WGS sequence"/>
</dbReference>
<dbReference type="PIRSF" id="PIRSF016184">
    <property type="entry name" value="PhzC_PhzF"/>
    <property type="match status" value="1"/>
</dbReference>
<accession>A0A1M7YV95</accession>
<proteinExistence type="inferred from homology"/>
<organism evidence="4 5">
    <name type="scientific">Vibrio quintilis</name>
    <dbReference type="NCBI Taxonomy" id="1117707"/>
    <lineage>
        <taxon>Bacteria</taxon>
        <taxon>Pseudomonadati</taxon>
        <taxon>Pseudomonadota</taxon>
        <taxon>Gammaproteobacteria</taxon>
        <taxon>Vibrionales</taxon>
        <taxon>Vibrionaceae</taxon>
        <taxon>Vibrio</taxon>
    </lineage>
</organism>
<reference evidence="5" key="1">
    <citation type="submission" date="2016-12" db="EMBL/GenBank/DDBJ databases">
        <authorList>
            <person name="Rodrigo-Torres L."/>
            <person name="Arahal R.D."/>
            <person name="Lucena T."/>
        </authorList>
    </citation>
    <scope>NUCLEOTIDE SEQUENCE [LARGE SCALE GENOMIC DNA]</scope>
</reference>
<comment type="similarity">
    <text evidence="1">Belongs to the PhzF family.</text>
</comment>
<keyword evidence="5" id="KW-1185">Reference proteome</keyword>
<dbReference type="EMBL" id="FRFG01000026">
    <property type="protein sequence ID" value="SHO56554.1"/>
    <property type="molecule type" value="Genomic_DNA"/>
</dbReference>